<dbReference type="AlphaFoldDB" id="A0A9P9D7H6"/>
<dbReference type="EMBL" id="JAGMWT010000016">
    <property type="protein sequence ID" value="KAH7115125.1"/>
    <property type="molecule type" value="Genomic_DNA"/>
</dbReference>
<sequence>MVWCVGTMNLLRFYASADASSCSLHHPAIVDIATRSSLSEFECESSDTSLHRGSVIDVFRRKYRGYYLDLEPALFIFDALNSTTPHTFLQDLDIMEFPLDGFPEELLLCVFRQLKPIRRFTCLDPSDPELYLHGRIATAADIARLEENQKRIKCLVAITRVSKKYQRVCRPILFSSLIVDKRVDSARDTSTKFLRSILETPELQKYVEYVENNVKFAKVYCDLELGQEKPEMDPLFLKLFTEKVHSMQNRGSCPPEAWMYKFATYQDSIPHNGDQYLPKYQTYLPSCGNDRNRL</sequence>
<organism evidence="1 2">
    <name type="scientific">Dendryphion nanum</name>
    <dbReference type="NCBI Taxonomy" id="256645"/>
    <lineage>
        <taxon>Eukaryota</taxon>
        <taxon>Fungi</taxon>
        <taxon>Dikarya</taxon>
        <taxon>Ascomycota</taxon>
        <taxon>Pezizomycotina</taxon>
        <taxon>Dothideomycetes</taxon>
        <taxon>Pleosporomycetidae</taxon>
        <taxon>Pleosporales</taxon>
        <taxon>Torulaceae</taxon>
        <taxon>Dendryphion</taxon>
    </lineage>
</organism>
<comment type="caution">
    <text evidence="1">The sequence shown here is derived from an EMBL/GenBank/DDBJ whole genome shotgun (WGS) entry which is preliminary data.</text>
</comment>
<dbReference type="OrthoDB" id="120976at2759"/>
<accession>A0A9P9D7H6</accession>
<reference evidence="1" key="1">
    <citation type="journal article" date="2021" name="Nat. Commun.">
        <title>Genetic determinants of endophytism in the Arabidopsis root mycobiome.</title>
        <authorList>
            <person name="Mesny F."/>
            <person name="Miyauchi S."/>
            <person name="Thiergart T."/>
            <person name="Pickel B."/>
            <person name="Atanasova L."/>
            <person name="Karlsson M."/>
            <person name="Huettel B."/>
            <person name="Barry K.W."/>
            <person name="Haridas S."/>
            <person name="Chen C."/>
            <person name="Bauer D."/>
            <person name="Andreopoulos W."/>
            <person name="Pangilinan J."/>
            <person name="LaButti K."/>
            <person name="Riley R."/>
            <person name="Lipzen A."/>
            <person name="Clum A."/>
            <person name="Drula E."/>
            <person name="Henrissat B."/>
            <person name="Kohler A."/>
            <person name="Grigoriev I.V."/>
            <person name="Martin F.M."/>
            <person name="Hacquard S."/>
        </authorList>
    </citation>
    <scope>NUCLEOTIDE SEQUENCE</scope>
    <source>
        <strain evidence="1">MPI-CAGE-CH-0243</strain>
    </source>
</reference>
<dbReference type="Proteomes" id="UP000700596">
    <property type="component" value="Unassembled WGS sequence"/>
</dbReference>
<evidence type="ECO:0000313" key="1">
    <source>
        <dbReference type="EMBL" id="KAH7115125.1"/>
    </source>
</evidence>
<evidence type="ECO:0000313" key="2">
    <source>
        <dbReference type="Proteomes" id="UP000700596"/>
    </source>
</evidence>
<name>A0A9P9D7H6_9PLEO</name>
<keyword evidence="2" id="KW-1185">Reference proteome</keyword>
<gene>
    <name evidence="1" type="ORF">B0J11DRAFT_510731</name>
</gene>
<protein>
    <submittedName>
        <fullName evidence="1">Uncharacterized protein</fullName>
    </submittedName>
</protein>
<proteinExistence type="predicted"/>